<keyword evidence="9 11" id="KW-0456">Lyase</keyword>
<dbReference type="Pfam" id="PF03786">
    <property type="entry name" value="UxuA"/>
    <property type="match status" value="1"/>
</dbReference>
<dbReference type="GO" id="GO:0030145">
    <property type="term" value="F:manganese ion binding"/>
    <property type="evidence" value="ECO:0007669"/>
    <property type="project" value="TreeGrafter"/>
</dbReference>
<evidence type="ECO:0000256" key="7">
    <source>
        <dbReference type="ARBA" id="ARBA00023004"/>
    </source>
</evidence>
<reference evidence="12 13" key="1">
    <citation type="submission" date="2021-05" db="EMBL/GenBank/DDBJ databases">
        <title>Genetic and Functional Diversity in Clade A Lucinid endosymbionts from the Bahamas.</title>
        <authorList>
            <person name="Giani N.M."/>
            <person name="Engel A.S."/>
            <person name="Campbell B.J."/>
        </authorList>
    </citation>
    <scope>NUCLEOTIDE SEQUENCE [LARGE SCALE GENOMIC DNA]</scope>
    <source>
        <strain evidence="12">LUC16012Gg_MoonRockCtena</strain>
    </source>
</reference>
<dbReference type="GO" id="GO:0008198">
    <property type="term" value="F:ferrous iron binding"/>
    <property type="evidence" value="ECO:0007669"/>
    <property type="project" value="TreeGrafter"/>
</dbReference>
<dbReference type="AlphaFoldDB" id="A0A944MFU9"/>
<evidence type="ECO:0000256" key="9">
    <source>
        <dbReference type="ARBA" id="ARBA00023239"/>
    </source>
</evidence>
<dbReference type="SUPFAM" id="SSF51658">
    <property type="entry name" value="Xylose isomerase-like"/>
    <property type="match status" value="1"/>
</dbReference>
<comment type="pathway">
    <text evidence="3 11">Carbohydrate metabolism; pentose and glucuronate interconversion.</text>
</comment>
<evidence type="ECO:0000313" key="12">
    <source>
        <dbReference type="EMBL" id="MBT2991088.1"/>
    </source>
</evidence>
<gene>
    <name evidence="11 12" type="primary">uxuA</name>
    <name evidence="12" type="ORF">KME65_19180</name>
</gene>
<dbReference type="NCBIfam" id="NF003027">
    <property type="entry name" value="PRK03906.1"/>
    <property type="match status" value="1"/>
</dbReference>
<evidence type="ECO:0000256" key="8">
    <source>
        <dbReference type="ARBA" id="ARBA00023211"/>
    </source>
</evidence>
<comment type="caution">
    <text evidence="12">The sequence shown here is derived from an EMBL/GenBank/DDBJ whole genome shotgun (WGS) entry which is preliminary data.</text>
</comment>
<evidence type="ECO:0000256" key="5">
    <source>
        <dbReference type="ARBA" id="ARBA00012927"/>
    </source>
</evidence>
<dbReference type="InterPro" id="IPR036237">
    <property type="entry name" value="Xyl_isomerase-like_sf"/>
</dbReference>
<evidence type="ECO:0000313" key="13">
    <source>
        <dbReference type="Proteomes" id="UP000770889"/>
    </source>
</evidence>
<proteinExistence type="inferred from homology"/>
<comment type="similarity">
    <text evidence="4 11">Belongs to the mannonate dehydratase family.</text>
</comment>
<evidence type="ECO:0000256" key="3">
    <source>
        <dbReference type="ARBA" id="ARBA00004892"/>
    </source>
</evidence>
<dbReference type="EC" id="4.2.1.8" evidence="5 11"/>
<organism evidence="12 13">
    <name type="scientific">Candidatus Thiodiazotropha taylori</name>
    <dbReference type="NCBI Taxonomy" id="2792791"/>
    <lineage>
        <taxon>Bacteria</taxon>
        <taxon>Pseudomonadati</taxon>
        <taxon>Pseudomonadota</taxon>
        <taxon>Gammaproteobacteria</taxon>
        <taxon>Chromatiales</taxon>
        <taxon>Sedimenticolaceae</taxon>
        <taxon>Candidatus Thiodiazotropha</taxon>
    </lineage>
</organism>
<dbReference type="PANTHER" id="PTHR30387">
    <property type="entry name" value="MANNONATE DEHYDRATASE"/>
    <property type="match status" value="1"/>
</dbReference>
<name>A0A944MFU9_9GAMM</name>
<evidence type="ECO:0000256" key="1">
    <source>
        <dbReference type="ARBA" id="ARBA00001794"/>
    </source>
</evidence>
<keyword evidence="8 11" id="KW-0464">Manganese</keyword>
<dbReference type="InterPro" id="IPR004628">
    <property type="entry name" value="Man_deHydtase"/>
</dbReference>
<accession>A0A944MFU9</accession>
<dbReference type="Gene3D" id="3.20.20.150">
    <property type="entry name" value="Divalent-metal-dependent TIM barrel enzymes"/>
    <property type="match status" value="1"/>
</dbReference>
<evidence type="ECO:0000256" key="10">
    <source>
        <dbReference type="ARBA" id="ARBA00033474"/>
    </source>
</evidence>
<sequence length="405" mass="44977">MKQAWRWFGPNDPVSLDAIRQASATDIVTALHEIPIGTPWPLEAILQRKELIENDGDGRAPLVWSVVESIPVHDDIKRGADGWQRYAEAFSESLLNLAKTGIETVCYNFMPVIDWTRTDLSHELSNGARALRFDADDFAAFDIHILAREGAGMEWGVEAAKRAQMRFQAMTDNERKRLAQTVTSGLPGRMTKPREFSEFKAALHAFAGVDELALRENLYAFLEQVLPVAEEAGITLAIHPDDPPRRLLGLPRVVCTADDLEALFEAHPSPANGLTLCAGTFGVLPENDLPDMACRFGPRIAFAHLRGTKRDRDNPMSFTEAEHLGSDIDMVALVRNLLLEERTRAQAGHGREIVIRPDHGHQMLDDLYKQVNPGYSAIGRLRGLAEIRGVIHALSWEESPGNDAE</sequence>
<comment type="function">
    <text evidence="2 11">Catalyzes the dehydration of D-mannonate.</text>
</comment>
<evidence type="ECO:0000256" key="4">
    <source>
        <dbReference type="ARBA" id="ARBA00007389"/>
    </source>
</evidence>
<dbReference type="HAMAP" id="MF_00106">
    <property type="entry name" value="UxuA"/>
    <property type="match status" value="1"/>
</dbReference>
<comment type="cofactor">
    <cofactor evidence="11">
        <name>Fe(2+)</name>
        <dbReference type="ChEBI" id="CHEBI:29033"/>
    </cofactor>
    <cofactor evidence="11">
        <name>Mn(2+)</name>
        <dbReference type="ChEBI" id="CHEBI:29035"/>
    </cofactor>
</comment>
<evidence type="ECO:0000256" key="2">
    <source>
        <dbReference type="ARBA" id="ARBA00002713"/>
    </source>
</evidence>
<dbReference type="GO" id="GO:0042840">
    <property type="term" value="P:D-glucuronate catabolic process"/>
    <property type="evidence" value="ECO:0007669"/>
    <property type="project" value="TreeGrafter"/>
</dbReference>
<dbReference type="NCBIfam" id="TIGR00695">
    <property type="entry name" value="uxuA"/>
    <property type="match status" value="1"/>
</dbReference>
<keyword evidence="7 11" id="KW-0408">Iron</keyword>
<evidence type="ECO:0000256" key="11">
    <source>
        <dbReference type="HAMAP-Rule" id="MF_00106"/>
    </source>
</evidence>
<dbReference type="Proteomes" id="UP000770889">
    <property type="component" value="Unassembled WGS sequence"/>
</dbReference>
<dbReference type="PANTHER" id="PTHR30387:SF2">
    <property type="entry name" value="MANNONATE DEHYDRATASE"/>
    <property type="match status" value="1"/>
</dbReference>
<protein>
    <recommendedName>
        <fullName evidence="6 11">Mannonate dehydratase</fullName>
        <ecNumber evidence="5 11">4.2.1.8</ecNumber>
    </recommendedName>
    <alternativeName>
        <fullName evidence="10 11">D-mannonate hydro-lyase</fullName>
    </alternativeName>
</protein>
<dbReference type="PIRSF" id="PIRSF016049">
    <property type="entry name" value="Man_dehyd"/>
    <property type="match status" value="1"/>
</dbReference>
<evidence type="ECO:0000256" key="6">
    <source>
        <dbReference type="ARBA" id="ARBA00016339"/>
    </source>
</evidence>
<dbReference type="GO" id="GO:0008927">
    <property type="term" value="F:mannonate dehydratase activity"/>
    <property type="evidence" value="ECO:0007669"/>
    <property type="project" value="UniProtKB-UniRule"/>
</dbReference>
<dbReference type="EMBL" id="JAHHGM010000026">
    <property type="protein sequence ID" value="MBT2991088.1"/>
    <property type="molecule type" value="Genomic_DNA"/>
</dbReference>
<comment type="catalytic activity">
    <reaction evidence="1 11">
        <text>D-mannonate = 2-dehydro-3-deoxy-D-gluconate + H2O</text>
        <dbReference type="Rhea" id="RHEA:20097"/>
        <dbReference type="ChEBI" id="CHEBI:15377"/>
        <dbReference type="ChEBI" id="CHEBI:17767"/>
        <dbReference type="ChEBI" id="CHEBI:57990"/>
        <dbReference type="EC" id="4.2.1.8"/>
    </reaction>
</comment>